<name>A0A852R2N6_9MICO</name>
<dbReference type="InterPro" id="IPR011852">
    <property type="entry name" value="TRAP_TAXI"/>
</dbReference>
<dbReference type="PANTHER" id="PTHR42941:SF1">
    <property type="entry name" value="SLL1037 PROTEIN"/>
    <property type="match status" value="1"/>
</dbReference>
<feature type="chain" id="PRO_5039095461" description="TAXI family TRAP transporter solute-binding subunit" evidence="1">
    <location>
        <begin position="34"/>
        <end position="328"/>
    </location>
</feature>
<sequence length="328" mass="33950">MRSGTQARRSRARGASWLLALALVGALAASALAGCGSPARDSGSHVIAGGVSTGIYYSYGGALADSLRDDGFDITVAATGGSVDNLLRVGRGEAILGFAQADAAADAISGVGAFDVPLHIEGVARVYDEYVQVVVPADSPAEAIPDLAGLRVSVGEVNSGVTVIADRVLRAAGVEQGDFVSAKLGLEDSVDALARGEIDAFFWVGGVPTPGIAALSEKTPVKILPIQPETVEKVNSGHAGVYRLSDFPLGTYGTTEPVETMTIPNYLVTSADAPEDVVAELTRTLFESRTAIARTVPAAALLDRRQAIFTSPLPLHDGAARYYVQSRK</sequence>
<dbReference type="Proteomes" id="UP000586095">
    <property type="component" value="Unassembled WGS sequence"/>
</dbReference>
<organism evidence="2 3">
    <name type="scientific">Leucobacter aridicollis</name>
    <dbReference type="NCBI Taxonomy" id="283878"/>
    <lineage>
        <taxon>Bacteria</taxon>
        <taxon>Bacillati</taxon>
        <taxon>Actinomycetota</taxon>
        <taxon>Actinomycetes</taxon>
        <taxon>Micrococcales</taxon>
        <taxon>Microbacteriaceae</taxon>
        <taxon>Leucobacter</taxon>
    </lineage>
</organism>
<evidence type="ECO:0000313" key="2">
    <source>
        <dbReference type="EMBL" id="NYD25885.1"/>
    </source>
</evidence>
<evidence type="ECO:0008006" key="4">
    <source>
        <dbReference type="Google" id="ProtNLM"/>
    </source>
</evidence>
<dbReference type="PANTHER" id="PTHR42941">
    <property type="entry name" value="SLL1037 PROTEIN"/>
    <property type="match status" value="1"/>
</dbReference>
<evidence type="ECO:0000256" key="1">
    <source>
        <dbReference type="SAM" id="SignalP"/>
    </source>
</evidence>
<evidence type="ECO:0000313" key="3">
    <source>
        <dbReference type="Proteomes" id="UP000586095"/>
    </source>
</evidence>
<protein>
    <recommendedName>
        <fullName evidence="4">TAXI family TRAP transporter solute-binding subunit</fullName>
    </recommendedName>
</protein>
<reference evidence="2 3" key="1">
    <citation type="submission" date="2020-07" db="EMBL/GenBank/DDBJ databases">
        <title>Sequencing the genomes of 1000 actinobacteria strains.</title>
        <authorList>
            <person name="Klenk H.-P."/>
        </authorList>
    </citation>
    <scope>NUCLEOTIDE SEQUENCE [LARGE SCALE GENOMIC DNA]</scope>
    <source>
        <strain evidence="2 3">DSM 17380</strain>
    </source>
</reference>
<feature type="signal peptide" evidence="1">
    <location>
        <begin position="1"/>
        <end position="33"/>
    </location>
</feature>
<dbReference type="RefSeq" id="WP_185986275.1">
    <property type="nucleotide sequence ID" value="NZ_BAAALZ010000002.1"/>
</dbReference>
<dbReference type="Gene3D" id="3.40.190.10">
    <property type="entry name" value="Periplasmic binding protein-like II"/>
    <property type="match status" value="2"/>
</dbReference>
<accession>A0A852R2N6</accession>
<dbReference type="EMBL" id="JACCBD010000001">
    <property type="protein sequence ID" value="NYD25885.1"/>
    <property type="molecule type" value="Genomic_DNA"/>
</dbReference>
<dbReference type="PROSITE" id="PS51257">
    <property type="entry name" value="PROKAR_LIPOPROTEIN"/>
    <property type="match status" value="1"/>
</dbReference>
<comment type="caution">
    <text evidence="2">The sequence shown here is derived from an EMBL/GenBank/DDBJ whole genome shotgun (WGS) entry which is preliminary data.</text>
</comment>
<dbReference type="NCBIfam" id="TIGR02122">
    <property type="entry name" value="TRAP_TAXI"/>
    <property type="match status" value="1"/>
</dbReference>
<dbReference type="AlphaFoldDB" id="A0A852R2N6"/>
<dbReference type="Pfam" id="PF16868">
    <property type="entry name" value="NMT1_3"/>
    <property type="match status" value="1"/>
</dbReference>
<keyword evidence="3" id="KW-1185">Reference proteome</keyword>
<gene>
    <name evidence="2" type="ORF">BJ960_000688</name>
</gene>
<proteinExistence type="predicted"/>
<dbReference type="SUPFAM" id="SSF53850">
    <property type="entry name" value="Periplasmic binding protein-like II"/>
    <property type="match status" value="1"/>
</dbReference>
<keyword evidence="1" id="KW-0732">Signal</keyword>